<evidence type="ECO:0000256" key="1">
    <source>
        <dbReference type="ARBA" id="ARBA00009437"/>
    </source>
</evidence>
<keyword evidence="2" id="KW-0805">Transcription regulation</keyword>
<dbReference type="InterPro" id="IPR000847">
    <property type="entry name" value="LysR_HTH_N"/>
</dbReference>
<keyword evidence="7" id="KW-1185">Reference proteome</keyword>
<evidence type="ECO:0000313" key="6">
    <source>
        <dbReference type="EMBL" id="MBS2553193.1"/>
    </source>
</evidence>
<dbReference type="CDD" id="cd05466">
    <property type="entry name" value="PBP2_LTTR_substrate"/>
    <property type="match status" value="1"/>
</dbReference>
<keyword evidence="3" id="KW-0238">DNA-binding</keyword>
<dbReference type="Gene3D" id="3.40.190.10">
    <property type="entry name" value="Periplasmic binding protein-like II"/>
    <property type="match status" value="2"/>
</dbReference>
<evidence type="ECO:0000256" key="3">
    <source>
        <dbReference type="ARBA" id="ARBA00023125"/>
    </source>
</evidence>
<dbReference type="PROSITE" id="PS50931">
    <property type="entry name" value="HTH_LYSR"/>
    <property type="match status" value="1"/>
</dbReference>
<dbReference type="SUPFAM" id="SSF46785">
    <property type="entry name" value="Winged helix' DNA-binding domain"/>
    <property type="match status" value="1"/>
</dbReference>
<dbReference type="InterPro" id="IPR005119">
    <property type="entry name" value="LysR_subst-bd"/>
</dbReference>
<organism evidence="6 7">
    <name type="scientific">Catenulispora pinistramenti</name>
    <dbReference type="NCBI Taxonomy" id="2705254"/>
    <lineage>
        <taxon>Bacteria</taxon>
        <taxon>Bacillati</taxon>
        <taxon>Actinomycetota</taxon>
        <taxon>Actinomycetes</taxon>
        <taxon>Catenulisporales</taxon>
        <taxon>Catenulisporaceae</taxon>
        <taxon>Catenulispora</taxon>
    </lineage>
</organism>
<dbReference type="PANTHER" id="PTHR30346:SF28">
    <property type="entry name" value="HTH-TYPE TRANSCRIPTIONAL REGULATOR CYNR"/>
    <property type="match status" value="1"/>
</dbReference>
<dbReference type="Proteomes" id="UP000730482">
    <property type="component" value="Unassembled WGS sequence"/>
</dbReference>
<dbReference type="EMBL" id="JAAFYZ010000238">
    <property type="protein sequence ID" value="MBS2553193.1"/>
    <property type="molecule type" value="Genomic_DNA"/>
</dbReference>
<protein>
    <submittedName>
        <fullName evidence="6">LysR family transcriptional regulator</fullName>
    </submittedName>
</protein>
<evidence type="ECO:0000313" key="7">
    <source>
        <dbReference type="Proteomes" id="UP000730482"/>
    </source>
</evidence>
<keyword evidence="4" id="KW-0804">Transcription</keyword>
<dbReference type="RefSeq" id="WP_212019496.1">
    <property type="nucleotide sequence ID" value="NZ_JAAFYZ010000238.1"/>
</dbReference>
<evidence type="ECO:0000259" key="5">
    <source>
        <dbReference type="PROSITE" id="PS50931"/>
    </source>
</evidence>
<name>A0ABS5L4A3_9ACTN</name>
<evidence type="ECO:0000256" key="2">
    <source>
        <dbReference type="ARBA" id="ARBA00023015"/>
    </source>
</evidence>
<gene>
    <name evidence="6" type="ORF">KGQ19_40710</name>
</gene>
<dbReference type="PRINTS" id="PR00039">
    <property type="entry name" value="HTHLYSR"/>
</dbReference>
<feature type="domain" description="HTH lysR-type" evidence="5">
    <location>
        <begin position="1"/>
        <end position="61"/>
    </location>
</feature>
<evidence type="ECO:0000256" key="4">
    <source>
        <dbReference type="ARBA" id="ARBA00023163"/>
    </source>
</evidence>
<dbReference type="Pfam" id="PF00126">
    <property type="entry name" value="HTH_1"/>
    <property type="match status" value="1"/>
</dbReference>
<dbReference type="Gene3D" id="1.10.10.10">
    <property type="entry name" value="Winged helix-like DNA-binding domain superfamily/Winged helix DNA-binding domain"/>
    <property type="match status" value="1"/>
</dbReference>
<sequence length="305" mass="31947">MTDLAPSELRLLVAVARTGSFTAAAEATGTSQSAVSHAVRTVERKVGAVLFERGRTGARPTAAGERAVVRARQVLRQLELLGAEARGAERGTVSGTLRVAAFRSAAAVLLPPALKGLAAQYPGVEPRVLVVPELGAGTVGEVEEGRADLAIATLDDDAPTPDGMVVGELLREPYVLAYPSVHKEPRGLPAIDWPENCSSYMRDWWRRQDFLPKATLEVADDGVVLSMIAQGVGMAVLPRLTVTGPVPGVTVTSLGPDGPTRRIVSVATRADAKAAAPLELVRLLRGVAREMLAAAVPADGHRTPA</sequence>
<accession>A0ABS5L4A3</accession>
<comment type="similarity">
    <text evidence="1">Belongs to the LysR transcriptional regulatory family.</text>
</comment>
<comment type="caution">
    <text evidence="6">The sequence shown here is derived from an EMBL/GenBank/DDBJ whole genome shotgun (WGS) entry which is preliminary data.</text>
</comment>
<dbReference type="Pfam" id="PF03466">
    <property type="entry name" value="LysR_substrate"/>
    <property type="match status" value="1"/>
</dbReference>
<dbReference type="PANTHER" id="PTHR30346">
    <property type="entry name" value="TRANSCRIPTIONAL DUAL REGULATOR HCAR-RELATED"/>
    <property type="match status" value="1"/>
</dbReference>
<reference evidence="6 7" key="1">
    <citation type="submission" date="2020-02" db="EMBL/GenBank/DDBJ databases">
        <title>Acidophilic actinobacteria isolated from forest soil.</title>
        <authorList>
            <person name="Golinska P."/>
        </authorList>
    </citation>
    <scope>NUCLEOTIDE SEQUENCE [LARGE SCALE GENOMIC DNA]</scope>
    <source>
        <strain evidence="6 7">NL8</strain>
    </source>
</reference>
<dbReference type="SUPFAM" id="SSF53850">
    <property type="entry name" value="Periplasmic binding protein-like II"/>
    <property type="match status" value="1"/>
</dbReference>
<dbReference type="InterPro" id="IPR036390">
    <property type="entry name" value="WH_DNA-bd_sf"/>
</dbReference>
<proteinExistence type="inferred from homology"/>
<dbReference type="InterPro" id="IPR036388">
    <property type="entry name" value="WH-like_DNA-bd_sf"/>
</dbReference>